<dbReference type="CDD" id="cd01104">
    <property type="entry name" value="HTH_MlrA-CarA"/>
    <property type="match status" value="1"/>
</dbReference>
<evidence type="ECO:0000313" key="3">
    <source>
        <dbReference type="Proteomes" id="UP000193420"/>
    </source>
</evidence>
<dbReference type="AlphaFoldDB" id="A0A1X7ICF8"/>
<dbReference type="PROSITE" id="PS50937">
    <property type="entry name" value="HTH_MERR_2"/>
    <property type="match status" value="1"/>
</dbReference>
<dbReference type="Gene3D" id="1.10.1240.10">
    <property type="entry name" value="Methionine synthase domain"/>
    <property type="match status" value="1"/>
</dbReference>
<dbReference type="EMBL" id="FXAO01000001">
    <property type="protein sequence ID" value="SMG12316.1"/>
    <property type="molecule type" value="Genomic_DNA"/>
</dbReference>
<reference evidence="3" key="1">
    <citation type="submission" date="2017-04" db="EMBL/GenBank/DDBJ databases">
        <authorList>
            <person name="Varghese N."/>
            <person name="Submissions S."/>
        </authorList>
    </citation>
    <scope>NUCLEOTIDE SEQUENCE [LARGE SCALE GENOMIC DNA]</scope>
    <source>
        <strain evidence="3">DSM 19835</strain>
    </source>
</reference>
<protein>
    <submittedName>
        <fullName evidence="2">B12 binding domain-containing protein</fullName>
    </submittedName>
</protein>
<sequence>MFNLFYNLMNNVKSNFSIKDLENLSGIKAHTIRIWEKRYNLFQPNRTDTNIRCYDIENLQKLLNVTFLYNNGYKISKISQLGEDKIPGVVRNLISGQSNNGHVLNSFKMSMMNFDQALFFKTYNALLKEKSFRDIFYEDFIPFLNEVGLLWQTDTITPSHEHFICALIKQKILVNTEKLQFNIPTNTSKTFVLYLPDNEIHELGLMFLNYEILSKGYQAIFLGQSIPIFSLKDLLPLYDNIVFVSYFTVRPEKENIMTYLHDFHEMLLKNSASKLWITGKMIQEINKRDLPKTIVPFAHIDEMVQEL</sequence>
<dbReference type="Pfam" id="PF02607">
    <property type="entry name" value="B12-binding_2"/>
    <property type="match status" value="1"/>
</dbReference>
<dbReference type="InterPro" id="IPR036594">
    <property type="entry name" value="Meth_synthase_dom"/>
</dbReference>
<accession>A0A1X7ICF8</accession>
<dbReference type="GO" id="GO:0006355">
    <property type="term" value="P:regulation of DNA-templated transcription"/>
    <property type="evidence" value="ECO:0007669"/>
    <property type="project" value="InterPro"/>
</dbReference>
<dbReference type="Gene3D" id="1.10.1660.10">
    <property type="match status" value="1"/>
</dbReference>
<dbReference type="GO" id="GO:0003677">
    <property type="term" value="F:DNA binding"/>
    <property type="evidence" value="ECO:0007669"/>
    <property type="project" value="InterPro"/>
</dbReference>
<evidence type="ECO:0000313" key="2">
    <source>
        <dbReference type="EMBL" id="SMG12316.1"/>
    </source>
</evidence>
<dbReference type="SUPFAM" id="SSF46955">
    <property type="entry name" value="Putative DNA-binding domain"/>
    <property type="match status" value="1"/>
</dbReference>
<dbReference type="InterPro" id="IPR000551">
    <property type="entry name" value="MerR-type_HTH_dom"/>
</dbReference>
<dbReference type="Proteomes" id="UP000193420">
    <property type="component" value="Unassembled WGS sequence"/>
</dbReference>
<dbReference type="SMART" id="SM00422">
    <property type="entry name" value="HTH_MERR"/>
    <property type="match status" value="1"/>
</dbReference>
<gene>
    <name evidence="2" type="ORF">SAMN03080602_00681</name>
</gene>
<keyword evidence="3" id="KW-1185">Reference proteome</keyword>
<dbReference type="Pfam" id="PF13411">
    <property type="entry name" value="MerR_1"/>
    <property type="match status" value="1"/>
</dbReference>
<dbReference type="InterPro" id="IPR009061">
    <property type="entry name" value="DNA-bd_dom_put_sf"/>
</dbReference>
<feature type="domain" description="HTH merR-type" evidence="1">
    <location>
        <begin position="15"/>
        <end position="84"/>
    </location>
</feature>
<dbReference type="InterPro" id="IPR003759">
    <property type="entry name" value="Cbl-bd_cap"/>
</dbReference>
<name>A0A1X7ICF8_9FLAO</name>
<evidence type="ECO:0000259" key="1">
    <source>
        <dbReference type="PROSITE" id="PS50937"/>
    </source>
</evidence>
<dbReference type="Gene3D" id="3.40.50.280">
    <property type="entry name" value="Cobalamin-binding domain"/>
    <property type="match status" value="1"/>
</dbReference>
<proteinExistence type="predicted"/>
<organism evidence="2 3">
    <name type="scientific">Arenibacter troitsensis</name>
    <dbReference type="NCBI Taxonomy" id="188872"/>
    <lineage>
        <taxon>Bacteria</taxon>
        <taxon>Pseudomonadati</taxon>
        <taxon>Bacteroidota</taxon>
        <taxon>Flavobacteriia</taxon>
        <taxon>Flavobacteriales</taxon>
        <taxon>Flavobacteriaceae</taxon>
        <taxon>Arenibacter</taxon>
    </lineage>
</organism>
<dbReference type="STRING" id="188872.SAMN03080602_00681"/>